<feature type="domain" description="WWE" evidence="5">
    <location>
        <begin position="57"/>
        <end position="134"/>
    </location>
</feature>
<sequence>MEENNSKKLDSTERIIVDLKKKQMDCTKLTEINKCIRLSHCSCCYKNNDRQHLNKSIFRNFLNYTKSSLPQRLLFHEDGEWRDFPAHIIQLIQEDFEKKKAITAVVFEGRHLLFDFIHMVQIDTVSGSYKPLAWIDEHANCFFPEIYPCFYNSCVSSGRTLKEDKTPLCLLNDSCEINAKLENPSSPAESSTLDNSVGTCYSVKKIKTEDEPLSFELEQWTNVRENEPSFSIPLRKSTFNILHGNVYIANLAIGEKAYTTVQKLLLQGMGPFIDAKDIVGIFNIPPTSSLWQKKLELFKKKVLMTINCRGNANVRYAWLACPTDAVVDIMAHGLRNFVKHKPMHGMGVHLAPASRANISVNCLDVDEKGLVHLVLCRVILGNLERVQPESEQFQPSSGSFDNGVDNFQNPNYYIIWDVNMETHILPEYAVSFRLHSEAKAKLLGKVNMSAVPAFFIDNVQENKQPAHHRVANRHSLTVLSSVVKHRSQNIQSGLSKKTSPKVPTSPWLPIPILLSAISNQVTTQDMDRARFYHDKFKKKTISRTDLIRKLRTIIGDKLLISTIIRLQRKA</sequence>
<evidence type="ECO:0000256" key="2">
    <source>
        <dbReference type="ARBA" id="ARBA00022473"/>
    </source>
</evidence>
<reference evidence="9" key="1">
    <citation type="journal article" date="2016" name="Nature">
        <title>The genome of the seagrass Zostera marina reveals angiosperm adaptation to the sea.</title>
        <authorList>
            <person name="Olsen J.L."/>
            <person name="Rouze P."/>
            <person name="Verhelst B."/>
            <person name="Lin Y.-C."/>
            <person name="Bayer T."/>
            <person name="Collen J."/>
            <person name="Dattolo E."/>
            <person name="De Paoli E."/>
            <person name="Dittami S."/>
            <person name="Maumus F."/>
            <person name="Michel G."/>
            <person name="Kersting A."/>
            <person name="Lauritano C."/>
            <person name="Lohaus R."/>
            <person name="Toepel M."/>
            <person name="Tonon T."/>
            <person name="Vanneste K."/>
            <person name="Amirebrahimi M."/>
            <person name="Brakel J."/>
            <person name="Bostroem C."/>
            <person name="Chovatia M."/>
            <person name="Grimwood J."/>
            <person name="Jenkins J.W."/>
            <person name="Jueterbock A."/>
            <person name="Mraz A."/>
            <person name="Stam W.T."/>
            <person name="Tice H."/>
            <person name="Bornberg-Bauer E."/>
            <person name="Green P.J."/>
            <person name="Pearson G.A."/>
            <person name="Procaccini G."/>
            <person name="Duarte C.M."/>
            <person name="Schmutz J."/>
            <person name="Reusch T.B.H."/>
            <person name="Van de Peer Y."/>
        </authorList>
    </citation>
    <scope>NUCLEOTIDE SEQUENCE [LARGE SCALE GENOMIC DNA]</scope>
    <source>
        <strain evidence="9">cv. Finnish</strain>
    </source>
</reference>
<protein>
    <submittedName>
        <fullName evidence="8">Poly polymerase catalytic domain containing protein, expressed</fullName>
    </submittedName>
</protein>
<evidence type="ECO:0000259" key="7">
    <source>
        <dbReference type="PROSITE" id="PS51879"/>
    </source>
</evidence>
<feature type="domain" description="PARP catalytic" evidence="6">
    <location>
        <begin position="233"/>
        <end position="453"/>
    </location>
</feature>
<comment type="subcellular location">
    <subcellularLocation>
        <location evidence="1">Nucleus</location>
    </subcellularLocation>
</comment>
<dbReference type="OMA" id="RNNQSGQ"/>
<dbReference type="PANTHER" id="PTHR32263:SF5">
    <property type="entry name" value="INACTIVE POLY [ADP-RIBOSE] POLYMERASE SRO1-RELATED"/>
    <property type="match status" value="1"/>
</dbReference>
<dbReference type="Proteomes" id="UP000036987">
    <property type="component" value="Unassembled WGS sequence"/>
</dbReference>
<dbReference type="PROSITE" id="PS51059">
    <property type="entry name" value="PARP_CATALYTIC"/>
    <property type="match status" value="1"/>
</dbReference>
<name>A0A0K9P800_ZOSMR</name>
<comment type="caution">
    <text evidence="8">The sequence shown here is derived from an EMBL/GenBank/DDBJ whole genome shotgun (WGS) entry which is preliminary data.</text>
</comment>
<evidence type="ECO:0000256" key="3">
    <source>
        <dbReference type="ARBA" id="ARBA00023016"/>
    </source>
</evidence>
<dbReference type="GO" id="GO:0003950">
    <property type="term" value="F:NAD+ poly-ADP-ribosyltransferase activity"/>
    <property type="evidence" value="ECO:0007669"/>
    <property type="project" value="InterPro"/>
</dbReference>
<evidence type="ECO:0000256" key="4">
    <source>
        <dbReference type="ARBA" id="ARBA00023242"/>
    </source>
</evidence>
<dbReference type="AlphaFoldDB" id="A0A0K9P800"/>
<dbReference type="STRING" id="29655.A0A0K9P800"/>
<accession>A0A0K9P800</accession>
<evidence type="ECO:0000259" key="5">
    <source>
        <dbReference type="PROSITE" id="PS50918"/>
    </source>
</evidence>
<evidence type="ECO:0000313" key="8">
    <source>
        <dbReference type="EMBL" id="KMZ64387.1"/>
    </source>
</evidence>
<dbReference type="InterPro" id="IPR044964">
    <property type="entry name" value="RCD1/SRO1-5"/>
</dbReference>
<proteinExistence type="predicted"/>
<dbReference type="OrthoDB" id="6133115at2759"/>
<keyword evidence="3" id="KW-0346">Stress response</keyword>
<dbReference type="PANTHER" id="PTHR32263">
    <property type="entry name" value="INACTIVE POLY [ADP-RIBOSE] POLYMERASE SRO4-RELATED"/>
    <property type="match status" value="1"/>
</dbReference>
<keyword evidence="2" id="KW-0217">Developmental protein</keyword>
<feature type="domain" description="RST" evidence="7">
    <location>
        <begin position="501"/>
        <end position="570"/>
    </location>
</feature>
<dbReference type="SUPFAM" id="SSF56399">
    <property type="entry name" value="ADP-ribosylation"/>
    <property type="match status" value="1"/>
</dbReference>
<dbReference type="Pfam" id="PF12174">
    <property type="entry name" value="RST"/>
    <property type="match status" value="1"/>
</dbReference>
<organism evidence="8 9">
    <name type="scientific">Zostera marina</name>
    <name type="common">Eelgrass</name>
    <dbReference type="NCBI Taxonomy" id="29655"/>
    <lineage>
        <taxon>Eukaryota</taxon>
        <taxon>Viridiplantae</taxon>
        <taxon>Streptophyta</taxon>
        <taxon>Embryophyta</taxon>
        <taxon>Tracheophyta</taxon>
        <taxon>Spermatophyta</taxon>
        <taxon>Magnoliopsida</taxon>
        <taxon>Liliopsida</taxon>
        <taxon>Zosteraceae</taxon>
        <taxon>Zostera</taxon>
    </lineage>
</organism>
<dbReference type="InterPro" id="IPR022003">
    <property type="entry name" value="RST"/>
</dbReference>
<evidence type="ECO:0000259" key="6">
    <source>
        <dbReference type="PROSITE" id="PS51059"/>
    </source>
</evidence>
<evidence type="ECO:0000313" key="9">
    <source>
        <dbReference type="Proteomes" id="UP000036987"/>
    </source>
</evidence>
<keyword evidence="4" id="KW-0539">Nucleus</keyword>
<dbReference type="EMBL" id="LFYR01001158">
    <property type="protein sequence ID" value="KMZ64387.1"/>
    <property type="molecule type" value="Genomic_DNA"/>
</dbReference>
<gene>
    <name evidence="8" type="ORF">ZOSMA_372G00080</name>
</gene>
<dbReference type="InterPro" id="IPR012317">
    <property type="entry name" value="Poly(ADP-ribose)pol_cat_dom"/>
</dbReference>
<dbReference type="Pfam" id="PF23467">
    <property type="entry name" value="WWE_5"/>
    <property type="match status" value="1"/>
</dbReference>
<dbReference type="InterPro" id="IPR004170">
    <property type="entry name" value="WWE_dom"/>
</dbReference>
<dbReference type="InterPro" id="IPR057823">
    <property type="entry name" value="WWE_RCD1"/>
</dbReference>
<keyword evidence="9" id="KW-1185">Reference proteome</keyword>
<dbReference type="GO" id="GO:0005634">
    <property type="term" value="C:nucleus"/>
    <property type="evidence" value="ECO:0007669"/>
    <property type="project" value="UniProtKB-SubCell"/>
</dbReference>
<dbReference type="Gene3D" id="3.90.228.10">
    <property type="match status" value="1"/>
</dbReference>
<dbReference type="PROSITE" id="PS50918">
    <property type="entry name" value="WWE"/>
    <property type="match status" value="1"/>
</dbReference>
<dbReference type="PROSITE" id="PS51879">
    <property type="entry name" value="RST"/>
    <property type="match status" value="1"/>
</dbReference>
<evidence type="ECO:0000256" key="1">
    <source>
        <dbReference type="ARBA" id="ARBA00004123"/>
    </source>
</evidence>